<accession>A0ABM7MNY5</accession>
<sequence length="76" mass="8447">MMQTYEAVLQPNGHLQFLDLAAVAHLTPRRVLVTFTEELEPTDTALCGATLSESALAQDWQRVEEDAAWAHLQPAK</sequence>
<evidence type="ECO:0000313" key="1">
    <source>
        <dbReference type="EMBL" id="BCO28021.1"/>
    </source>
</evidence>
<dbReference type="EMBL" id="AP024238">
    <property type="protein sequence ID" value="BCO28021.1"/>
    <property type="molecule type" value="Genomic_DNA"/>
</dbReference>
<protein>
    <submittedName>
        <fullName evidence="1">Uncharacterized protein</fullName>
    </submittedName>
</protein>
<proteinExistence type="predicted"/>
<gene>
    <name evidence="1" type="ORF">MIZ03_2914</name>
</gene>
<organism evidence="1 2">
    <name type="scientific">Rhodoferax lithotrophicus</name>
    <dbReference type="NCBI Taxonomy" id="2798804"/>
    <lineage>
        <taxon>Bacteria</taxon>
        <taxon>Pseudomonadati</taxon>
        <taxon>Pseudomonadota</taxon>
        <taxon>Betaproteobacteria</taxon>
        <taxon>Burkholderiales</taxon>
        <taxon>Comamonadaceae</taxon>
        <taxon>Rhodoferax</taxon>
    </lineage>
</organism>
<dbReference type="Proteomes" id="UP000824366">
    <property type="component" value="Chromosome"/>
</dbReference>
<dbReference type="RefSeq" id="WP_223904019.1">
    <property type="nucleotide sequence ID" value="NZ_AP024238.1"/>
</dbReference>
<keyword evidence="2" id="KW-1185">Reference proteome</keyword>
<reference evidence="1 2" key="1">
    <citation type="journal article" date="2021" name="Microbiol. Spectr.">
        <title>A Single Bacterium Capable of Oxidation and Reduction of Iron at Circumneutral pH.</title>
        <authorList>
            <person name="Kato S."/>
            <person name="Ohkuma M."/>
        </authorList>
    </citation>
    <scope>NUCLEOTIDE SEQUENCE [LARGE SCALE GENOMIC DNA]</scope>
    <source>
        <strain evidence="1 2">MIZ03</strain>
    </source>
</reference>
<name>A0ABM7MNY5_9BURK</name>
<evidence type="ECO:0000313" key="2">
    <source>
        <dbReference type="Proteomes" id="UP000824366"/>
    </source>
</evidence>